<evidence type="ECO:0000313" key="14">
    <source>
        <dbReference type="Proteomes" id="UP000176244"/>
    </source>
</evidence>
<dbReference type="Pfam" id="PF01380">
    <property type="entry name" value="SIS"/>
    <property type="match status" value="2"/>
</dbReference>
<dbReference type="GO" id="GO:0006002">
    <property type="term" value="P:fructose 6-phosphate metabolic process"/>
    <property type="evidence" value="ECO:0007669"/>
    <property type="project" value="TreeGrafter"/>
</dbReference>
<dbReference type="EMBL" id="LKEU01000012">
    <property type="protein sequence ID" value="OFV72152.1"/>
    <property type="molecule type" value="Genomic_DNA"/>
</dbReference>
<organism evidence="13 14">
    <name type="scientific">Acetobacterium wieringae</name>
    <dbReference type="NCBI Taxonomy" id="52694"/>
    <lineage>
        <taxon>Bacteria</taxon>
        <taxon>Bacillati</taxon>
        <taxon>Bacillota</taxon>
        <taxon>Clostridia</taxon>
        <taxon>Eubacteriales</taxon>
        <taxon>Eubacteriaceae</taxon>
        <taxon>Acetobacterium</taxon>
    </lineage>
</organism>
<evidence type="ECO:0000313" key="13">
    <source>
        <dbReference type="EMBL" id="OFV72152.1"/>
    </source>
</evidence>
<evidence type="ECO:0000256" key="5">
    <source>
        <dbReference type="ARBA" id="ARBA00022490"/>
    </source>
</evidence>
<keyword evidence="9" id="KW-0315">Glutamine amidotransferase</keyword>
<protein>
    <recommendedName>
        <fullName evidence="4 10">Glutamine--fructose-6-phosphate aminotransferase [isomerizing]</fullName>
        <ecNumber evidence="3 10">2.6.1.16</ecNumber>
    </recommendedName>
    <alternativeName>
        <fullName evidence="10">D-fructose-6-phosphate amidotransferase</fullName>
    </alternativeName>
    <alternativeName>
        <fullName evidence="10">GFAT</fullName>
    </alternativeName>
    <alternativeName>
        <fullName evidence="10">Glucosamine-6-phosphate synthase</fullName>
    </alternativeName>
    <alternativeName>
        <fullName evidence="10">Hexosephosphate aminotransferase</fullName>
    </alternativeName>
    <alternativeName>
        <fullName evidence="10">L-glutamine--D-fructose-6-phosphate amidotransferase</fullName>
    </alternativeName>
</protein>
<dbReference type="OrthoDB" id="106547at2"/>
<evidence type="ECO:0000259" key="12">
    <source>
        <dbReference type="PROSITE" id="PS51464"/>
    </source>
</evidence>
<sequence>MCGIVGYIGDKQAQEVLINGLSRLEYRGYDSAGIATLENEMIRVEKKKGRLKNLEDVLDKTPLSGQVGIGHTRWATHGVPSDANAHPHCSVNKEISVVHNGIIENYMTLKDELQAQGHVFISDTDTEVIAHLLNELYTGDLVETIQIALQRMSGSYALAVLCANEPDKIVAVRKDSPLIVGLGDGENFIASDIPAILNYTREVYLLDNGEMAVLTADHIQVMNSTGNTVDKEVFVVDWDPGDAEKGGYDHFMMKEMVEQPKAMMEALMSRCCENGASFAGLKLNAEMMKKINRIQIVACGTAYHAGMVGKYYFEKFARISVETEAASEYRYKNPIVDENTLLIVISQSGETADTLAAIRLAKERGAWVLAVTNVVGSSIAREADDVIYTNAGPEIAVASTKAYVTQVGCMMLLASFLGNLNGKMNKVDAARICHGLMMTPGLIDKALETQDVIKAFADKNYQISDLFYMGRGVDLYTSMEGSLKLKEISYIHSEAYAAGELKHGPIALIEEGTIVVAVCTQENVFEKMLSNIKEVKARGAHVLAIVQAGHEDIASEVDEVWVIPEMDDDITAIPTIVYLQLLAYYLAVARGCDVDKPKNLAKSVTVE</sequence>
<feature type="active site" description="For Fru-6P isomerization activity" evidence="10">
    <location>
        <position position="602"/>
    </location>
</feature>
<dbReference type="PROSITE" id="PS51464">
    <property type="entry name" value="SIS"/>
    <property type="match status" value="2"/>
</dbReference>
<dbReference type="AlphaFoldDB" id="A0A1F2PN66"/>
<dbReference type="GO" id="GO:0006487">
    <property type="term" value="P:protein N-linked glycosylation"/>
    <property type="evidence" value="ECO:0007669"/>
    <property type="project" value="TreeGrafter"/>
</dbReference>
<dbReference type="GO" id="GO:0005829">
    <property type="term" value="C:cytosol"/>
    <property type="evidence" value="ECO:0007669"/>
    <property type="project" value="TreeGrafter"/>
</dbReference>
<dbReference type="InterPro" id="IPR029055">
    <property type="entry name" value="Ntn_hydrolases_N"/>
</dbReference>
<dbReference type="SUPFAM" id="SSF56235">
    <property type="entry name" value="N-terminal nucleophile aminohydrolases (Ntn hydrolases)"/>
    <property type="match status" value="1"/>
</dbReference>
<keyword evidence="8" id="KW-0677">Repeat</keyword>
<dbReference type="InterPro" id="IPR035490">
    <property type="entry name" value="GlmS/FrlB_SIS"/>
</dbReference>
<dbReference type="NCBIfam" id="TIGR01135">
    <property type="entry name" value="glmS"/>
    <property type="match status" value="1"/>
</dbReference>
<accession>A0A1F2PN66</accession>
<dbReference type="GO" id="GO:0004360">
    <property type="term" value="F:glutamine-fructose-6-phosphate transaminase (isomerizing) activity"/>
    <property type="evidence" value="ECO:0007669"/>
    <property type="project" value="UniProtKB-UniRule"/>
</dbReference>
<evidence type="ECO:0000256" key="8">
    <source>
        <dbReference type="ARBA" id="ARBA00022737"/>
    </source>
</evidence>
<dbReference type="InterPro" id="IPR001347">
    <property type="entry name" value="SIS_dom"/>
</dbReference>
<evidence type="ECO:0000256" key="2">
    <source>
        <dbReference type="ARBA" id="ARBA00004496"/>
    </source>
</evidence>
<evidence type="ECO:0000256" key="9">
    <source>
        <dbReference type="ARBA" id="ARBA00022962"/>
    </source>
</evidence>
<comment type="subcellular location">
    <subcellularLocation>
        <location evidence="2 10">Cytoplasm</location>
    </subcellularLocation>
</comment>
<dbReference type="Gene3D" id="3.40.50.10490">
    <property type="entry name" value="Glucose-6-phosphate isomerase like protein, domain 1"/>
    <property type="match status" value="2"/>
</dbReference>
<dbReference type="HAMAP" id="MF_00164">
    <property type="entry name" value="GlmS"/>
    <property type="match status" value="1"/>
</dbReference>
<feature type="active site" description="Nucleophile; for GATase activity" evidence="10">
    <location>
        <position position="2"/>
    </location>
</feature>
<dbReference type="Proteomes" id="UP000176244">
    <property type="component" value="Unassembled WGS sequence"/>
</dbReference>
<dbReference type="FunFam" id="3.60.20.10:FF:000006">
    <property type="entry name" value="Glutamine--fructose-6-phosphate aminotransferase [isomerizing]"/>
    <property type="match status" value="1"/>
</dbReference>
<dbReference type="CDD" id="cd00714">
    <property type="entry name" value="GFAT"/>
    <property type="match status" value="1"/>
</dbReference>
<dbReference type="InterPro" id="IPR046348">
    <property type="entry name" value="SIS_dom_sf"/>
</dbReference>
<dbReference type="RefSeq" id="WP_070369767.1">
    <property type="nucleotide sequence ID" value="NZ_LKEU01000012.1"/>
</dbReference>
<evidence type="ECO:0000256" key="1">
    <source>
        <dbReference type="ARBA" id="ARBA00001031"/>
    </source>
</evidence>
<dbReference type="InterPro" id="IPR005855">
    <property type="entry name" value="GFAT"/>
</dbReference>
<evidence type="ECO:0000259" key="11">
    <source>
        <dbReference type="PROSITE" id="PS51278"/>
    </source>
</evidence>
<comment type="caution">
    <text evidence="13">The sequence shown here is derived from an EMBL/GenBank/DDBJ whole genome shotgun (WGS) entry which is preliminary data.</text>
</comment>
<comment type="catalytic activity">
    <reaction evidence="1 10">
        <text>D-fructose 6-phosphate + L-glutamine = D-glucosamine 6-phosphate + L-glutamate</text>
        <dbReference type="Rhea" id="RHEA:13237"/>
        <dbReference type="ChEBI" id="CHEBI:29985"/>
        <dbReference type="ChEBI" id="CHEBI:58359"/>
        <dbReference type="ChEBI" id="CHEBI:58725"/>
        <dbReference type="ChEBI" id="CHEBI:61527"/>
        <dbReference type="EC" id="2.6.1.16"/>
    </reaction>
</comment>
<dbReference type="Gene3D" id="3.60.20.10">
    <property type="entry name" value="Glutamine Phosphoribosylpyrophosphate, subunit 1, domain 1"/>
    <property type="match status" value="1"/>
</dbReference>
<feature type="domain" description="Glutamine amidotransferase type-2" evidence="11">
    <location>
        <begin position="2"/>
        <end position="217"/>
    </location>
</feature>
<dbReference type="FunFam" id="3.40.50.10490:FF:000001">
    <property type="entry name" value="Glutamine--fructose-6-phosphate aminotransferase [isomerizing]"/>
    <property type="match status" value="1"/>
</dbReference>
<dbReference type="GO" id="GO:0097367">
    <property type="term" value="F:carbohydrate derivative binding"/>
    <property type="evidence" value="ECO:0007669"/>
    <property type="project" value="InterPro"/>
</dbReference>
<dbReference type="EC" id="2.6.1.16" evidence="3 10"/>
<feature type="initiator methionine" description="Removed" evidence="10">
    <location>
        <position position="1"/>
    </location>
</feature>
<dbReference type="InterPro" id="IPR047084">
    <property type="entry name" value="GFAT_N"/>
</dbReference>
<name>A0A1F2PN66_9FIRM</name>
<evidence type="ECO:0000256" key="3">
    <source>
        <dbReference type="ARBA" id="ARBA00012916"/>
    </source>
</evidence>
<dbReference type="STRING" id="52694.ACWI_04020"/>
<proteinExistence type="inferred from homology"/>
<evidence type="ECO:0000256" key="7">
    <source>
        <dbReference type="ARBA" id="ARBA00022679"/>
    </source>
</evidence>
<evidence type="ECO:0000256" key="4">
    <source>
        <dbReference type="ARBA" id="ARBA00016090"/>
    </source>
</evidence>
<evidence type="ECO:0000256" key="10">
    <source>
        <dbReference type="HAMAP-Rule" id="MF_00164"/>
    </source>
</evidence>
<dbReference type="PANTHER" id="PTHR10937:SF0">
    <property type="entry name" value="GLUTAMINE--FRUCTOSE-6-PHOSPHATE TRANSAMINASE (ISOMERIZING)"/>
    <property type="match status" value="1"/>
</dbReference>
<dbReference type="CDD" id="cd05008">
    <property type="entry name" value="SIS_GlmS_GlmD_1"/>
    <property type="match status" value="1"/>
</dbReference>
<dbReference type="InterPro" id="IPR017932">
    <property type="entry name" value="GATase_2_dom"/>
</dbReference>
<keyword evidence="5 10" id="KW-0963">Cytoplasm</keyword>
<evidence type="ECO:0000256" key="6">
    <source>
        <dbReference type="ARBA" id="ARBA00022576"/>
    </source>
</evidence>
<dbReference type="SUPFAM" id="SSF53697">
    <property type="entry name" value="SIS domain"/>
    <property type="match status" value="1"/>
</dbReference>
<dbReference type="Pfam" id="PF13522">
    <property type="entry name" value="GATase_6"/>
    <property type="match status" value="1"/>
</dbReference>
<dbReference type="CDD" id="cd05009">
    <property type="entry name" value="SIS_GlmS_GlmD_2"/>
    <property type="match status" value="1"/>
</dbReference>
<gene>
    <name evidence="10 13" type="primary">glmS</name>
    <name evidence="13" type="ORF">ACWI_04020</name>
</gene>
<dbReference type="InterPro" id="IPR035466">
    <property type="entry name" value="GlmS/AgaS_SIS"/>
</dbReference>
<feature type="domain" description="SIS" evidence="12">
    <location>
        <begin position="452"/>
        <end position="597"/>
    </location>
</feature>
<dbReference type="GO" id="GO:0006047">
    <property type="term" value="P:UDP-N-acetylglucosamine metabolic process"/>
    <property type="evidence" value="ECO:0007669"/>
    <property type="project" value="TreeGrafter"/>
</dbReference>
<keyword evidence="6 10" id="KW-0032">Aminotransferase</keyword>
<dbReference type="PANTHER" id="PTHR10937">
    <property type="entry name" value="GLUCOSAMINE--FRUCTOSE-6-PHOSPHATE AMINOTRANSFERASE, ISOMERIZING"/>
    <property type="match status" value="1"/>
</dbReference>
<feature type="domain" description="SIS" evidence="12">
    <location>
        <begin position="284"/>
        <end position="423"/>
    </location>
</feature>
<comment type="subunit">
    <text evidence="10">Homodimer.</text>
</comment>
<dbReference type="PROSITE" id="PS51278">
    <property type="entry name" value="GATASE_TYPE_2"/>
    <property type="match status" value="1"/>
</dbReference>
<keyword evidence="7 10" id="KW-0808">Transferase</keyword>
<dbReference type="GO" id="GO:0005975">
    <property type="term" value="P:carbohydrate metabolic process"/>
    <property type="evidence" value="ECO:0007669"/>
    <property type="project" value="UniProtKB-UniRule"/>
</dbReference>
<dbReference type="FunFam" id="3.40.50.10490:FF:000022">
    <property type="entry name" value="Glutamine--fructose-6-phosphate aminotransferase [isomerizing]"/>
    <property type="match status" value="1"/>
</dbReference>
<comment type="function">
    <text evidence="10">Catalyzes the first step in hexosamine metabolism, converting fructose-6P into glucosamine-6P using glutamine as a nitrogen source.</text>
</comment>
<dbReference type="NCBIfam" id="NF001484">
    <property type="entry name" value="PRK00331.1"/>
    <property type="match status" value="1"/>
</dbReference>
<reference evidence="13 14" key="1">
    <citation type="submission" date="2015-09" db="EMBL/GenBank/DDBJ databases">
        <title>Genome sequence of Acetobacterium wieringae DSM 1911.</title>
        <authorList>
            <person name="Poehlein A."/>
            <person name="Bengelsdorf F.R."/>
            <person name="Schiel-Bengelsdorf B."/>
            <person name="Duerre P."/>
            <person name="Daniel R."/>
        </authorList>
    </citation>
    <scope>NUCLEOTIDE SEQUENCE [LARGE SCALE GENOMIC DNA]</scope>
    <source>
        <strain evidence="13 14">DSM 1911</strain>
    </source>
</reference>